<dbReference type="InterPro" id="IPR000086">
    <property type="entry name" value="NUDIX_hydrolase_dom"/>
</dbReference>
<dbReference type="Proteomes" id="UP000820977">
    <property type="component" value="Unassembled WGS sequence"/>
</dbReference>
<dbReference type="Gene3D" id="3.90.79.10">
    <property type="entry name" value="Nucleoside Triphosphate Pyrophosphohydrolase"/>
    <property type="match status" value="1"/>
</dbReference>
<name>A0ABX2B0P1_9BACT</name>
<dbReference type="PANTHER" id="PTHR43222:SF2">
    <property type="entry name" value="NUDIX HYDROLASE 23, CHLOROPLASTIC"/>
    <property type="match status" value="1"/>
</dbReference>
<proteinExistence type="predicted"/>
<dbReference type="PROSITE" id="PS51462">
    <property type="entry name" value="NUDIX"/>
    <property type="match status" value="1"/>
</dbReference>
<dbReference type="SUPFAM" id="SSF55811">
    <property type="entry name" value="Nudix"/>
    <property type="match status" value="1"/>
</dbReference>
<evidence type="ECO:0000313" key="2">
    <source>
        <dbReference type="EMBL" id="NPE24003.1"/>
    </source>
</evidence>
<comment type="caution">
    <text evidence="2">The sequence shown here is derived from an EMBL/GenBank/DDBJ whole genome shotgun (WGS) entry which is preliminary data.</text>
</comment>
<accession>A0ABX2B0P1</accession>
<evidence type="ECO:0000313" key="3">
    <source>
        <dbReference type="Proteomes" id="UP000820977"/>
    </source>
</evidence>
<dbReference type="Pfam" id="PF00293">
    <property type="entry name" value="NUDIX"/>
    <property type="match status" value="1"/>
</dbReference>
<protein>
    <submittedName>
        <fullName evidence="2">NUDIX domain-containing protein</fullName>
    </submittedName>
</protein>
<reference evidence="2 3" key="1">
    <citation type="submission" date="2020-05" db="EMBL/GenBank/DDBJ databases">
        <title>Distinct polysaccharide utilization as determinants for interspecies competition between intestinal Prevotella spp.</title>
        <authorList>
            <person name="Galvez E.J.C."/>
            <person name="Iljazovic A."/>
            <person name="Strowig T."/>
        </authorList>
    </citation>
    <scope>NUCLEOTIDE SEQUENCE [LARGE SCALE GENOMIC DNA]</scope>
    <source>
        <strain evidence="2 3">PCHR</strain>
    </source>
</reference>
<organism evidence="2 3">
    <name type="scientific">Xylanibacter caecicola</name>
    <dbReference type="NCBI Taxonomy" id="2736294"/>
    <lineage>
        <taxon>Bacteria</taxon>
        <taxon>Pseudomonadati</taxon>
        <taxon>Bacteroidota</taxon>
        <taxon>Bacteroidia</taxon>
        <taxon>Bacteroidales</taxon>
        <taxon>Prevotellaceae</taxon>
        <taxon>Xylanibacter</taxon>
    </lineage>
</organism>
<dbReference type="PANTHER" id="PTHR43222">
    <property type="entry name" value="NUDIX HYDROLASE 23"/>
    <property type="match status" value="1"/>
</dbReference>
<dbReference type="EMBL" id="JABKKJ010000001">
    <property type="protein sequence ID" value="NPE24003.1"/>
    <property type="molecule type" value="Genomic_DNA"/>
</dbReference>
<evidence type="ECO:0000259" key="1">
    <source>
        <dbReference type="PROSITE" id="PS51462"/>
    </source>
</evidence>
<gene>
    <name evidence="2" type="ORF">HPS54_00480</name>
</gene>
<dbReference type="CDD" id="cd04681">
    <property type="entry name" value="NUDIX_Hydrolase"/>
    <property type="match status" value="1"/>
</dbReference>
<keyword evidence="3" id="KW-1185">Reference proteome</keyword>
<dbReference type="InterPro" id="IPR015797">
    <property type="entry name" value="NUDIX_hydrolase-like_dom_sf"/>
</dbReference>
<sequence>MHPLELLGFCPKCGSSRFAVNSEKSRKCDNCGFEFFMNPAAAVVAFIANSRGELLVQKRRLEPAKGMLDLPGGFADAQETAEESVAREVLEETSLEVTSARYLFSMPNVYRYSGIDLNTLDLFFECEVKDTDVLKAGDDAAECLWMPMDDIHTELFGLRSVRHGLKEYMSRKENSKT</sequence>
<feature type="domain" description="Nudix hydrolase" evidence="1">
    <location>
        <begin position="38"/>
        <end position="173"/>
    </location>
</feature>
<dbReference type="RefSeq" id="WP_172343533.1">
    <property type="nucleotide sequence ID" value="NZ_CASYYZ010000041.1"/>
</dbReference>